<sequence length="287" mass="32669">MSDDDGPEPLEARLRALGADLTAPAPPPADVARAVRARLRDDGAEDERAWRPDRRRPDRWRPDRWRRDWWRRDWWRPDRWRRDWWRRDWWRPDWWRRGRRPSPRVAAASVAVLMAVLLGATPQGRAAVVSVLRFAGVDIHVGRPGPLPTGVPSPLPGERRVTLEEARRTARFPLAVPSALGAPADVRLADGGRVVTLLWPGVRLDEFDGTLSVVWHKELGEPFPEQVDAVRGWWIRQPHGVSYVPFGGAPREERVAGPTLVWQHGLVGMRLEGPDRAEAVRIASSVR</sequence>
<dbReference type="Proteomes" id="UP001447516">
    <property type="component" value="Unassembled WGS sequence"/>
</dbReference>
<protein>
    <recommendedName>
        <fullName evidence="4">DUF4367 domain-containing protein</fullName>
    </recommendedName>
</protein>
<organism evidence="2 3">
    <name type="scientific">Microbispora maris</name>
    <dbReference type="NCBI Taxonomy" id="3144104"/>
    <lineage>
        <taxon>Bacteria</taxon>
        <taxon>Bacillati</taxon>
        <taxon>Actinomycetota</taxon>
        <taxon>Actinomycetes</taxon>
        <taxon>Streptosporangiales</taxon>
        <taxon>Streptosporangiaceae</taxon>
        <taxon>Microbispora</taxon>
    </lineage>
</organism>
<proteinExistence type="predicted"/>
<dbReference type="RefSeq" id="WP_346227523.1">
    <property type="nucleotide sequence ID" value="NZ_JBDJAW010000016.1"/>
</dbReference>
<feature type="region of interest" description="Disordered" evidence="1">
    <location>
        <begin position="1"/>
        <end position="31"/>
    </location>
</feature>
<keyword evidence="3" id="KW-1185">Reference proteome</keyword>
<comment type="caution">
    <text evidence="2">The sequence shown here is derived from an EMBL/GenBank/DDBJ whole genome shotgun (WGS) entry which is preliminary data.</text>
</comment>
<name>A0ABV0AQK1_9ACTN</name>
<reference evidence="2 3" key="1">
    <citation type="submission" date="2024-05" db="EMBL/GenBank/DDBJ databases">
        <title>Microbispora sp.ZYX-F-249.</title>
        <authorList>
            <person name="Xie H."/>
        </authorList>
    </citation>
    <scope>NUCLEOTIDE SEQUENCE [LARGE SCALE GENOMIC DNA]</scope>
    <source>
        <strain evidence="2 3">ZYX-F-249</strain>
    </source>
</reference>
<accession>A0ABV0AQK1</accession>
<evidence type="ECO:0008006" key="4">
    <source>
        <dbReference type="Google" id="ProtNLM"/>
    </source>
</evidence>
<gene>
    <name evidence="2" type="ORF">AAH991_20800</name>
</gene>
<dbReference type="EMBL" id="JBDJAW010000016">
    <property type="protein sequence ID" value="MEN3537564.1"/>
    <property type="molecule type" value="Genomic_DNA"/>
</dbReference>
<evidence type="ECO:0000313" key="3">
    <source>
        <dbReference type="Proteomes" id="UP001447516"/>
    </source>
</evidence>
<evidence type="ECO:0000313" key="2">
    <source>
        <dbReference type="EMBL" id="MEN3537564.1"/>
    </source>
</evidence>
<evidence type="ECO:0000256" key="1">
    <source>
        <dbReference type="SAM" id="MobiDB-lite"/>
    </source>
</evidence>